<proteinExistence type="predicted"/>
<dbReference type="AlphaFoldDB" id="A0A2T1LTE6"/>
<feature type="transmembrane region" description="Helical" evidence="1">
    <location>
        <begin position="31"/>
        <end position="50"/>
    </location>
</feature>
<keyword evidence="1" id="KW-1133">Transmembrane helix</keyword>
<keyword evidence="3" id="KW-1185">Reference proteome</keyword>
<name>A0A2T1LTE6_9CHRO</name>
<dbReference type="RefSeq" id="WP_106458605.1">
    <property type="nucleotide sequence ID" value="NZ_PXOH01000028.1"/>
</dbReference>
<dbReference type="Proteomes" id="UP000239001">
    <property type="component" value="Unassembled WGS sequence"/>
</dbReference>
<dbReference type="EMBL" id="PXOH01000028">
    <property type="protein sequence ID" value="PSF33919.1"/>
    <property type="molecule type" value="Genomic_DNA"/>
</dbReference>
<evidence type="ECO:0000313" key="2">
    <source>
        <dbReference type="EMBL" id="PSF33919.1"/>
    </source>
</evidence>
<accession>A0A2T1LTE6</accession>
<keyword evidence="1" id="KW-0472">Membrane</keyword>
<evidence type="ECO:0000313" key="3">
    <source>
        <dbReference type="Proteomes" id="UP000239001"/>
    </source>
</evidence>
<reference evidence="2 3" key="1">
    <citation type="submission" date="2018-03" db="EMBL/GenBank/DDBJ databases">
        <title>The ancient ancestry and fast evolution of plastids.</title>
        <authorList>
            <person name="Moore K.R."/>
            <person name="Magnabosco C."/>
            <person name="Momper L."/>
            <person name="Gold D.A."/>
            <person name="Bosak T."/>
            <person name="Fournier G.P."/>
        </authorList>
    </citation>
    <scope>NUCLEOTIDE SEQUENCE [LARGE SCALE GENOMIC DNA]</scope>
    <source>
        <strain evidence="2 3">CCALA 016</strain>
    </source>
</reference>
<feature type="transmembrane region" description="Helical" evidence="1">
    <location>
        <begin position="7"/>
        <end position="25"/>
    </location>
</feature>
<sequence>MNNQSENGIIIWPTAINIIVGWLTIKLWILFHFYWVIGIGSLIILLLLALQVKFYLNPVSVEIEEDE</sequence>
<evidence type="ECO:0000256" key="1">
    <source>
        <dbReference type="SAM" id="Phobius"/>
    </source>
</evidence>
<keyword evidence="1" id="KW-0812">Transmembrane</keyword>
<organism evidence="2 3">
    <name type="scientific">Aphanothece hegewaldii CCALA 016</name>
    <dbReference type="NCBI Taxonomy" id="2107694"/>
    <lineage>
        <taxon>Bacteria</taxon>
        <taxon>Bacillati</taxon>
        <taxon>Cyanobacteriota</taxon>
        <taxon>Cyanophyceae</taxon>
        <taxon>Oscillatoriophycideae</taxon>
        <taxon>Chroococcales</taxon>
        <taxon>Aphanothecaceae</taxon>
        <taxon>Aphanothece</taxon>
    </lineage>
</organism>
<comment type="caution">
    <text evidence="2">The sequence shown here is derived from an EMBL/GenBank/DDBJ whole genome shotgun (WGS) entry which is preliminary data.</text>
</comment>
<gene>
    <name evidence="2" type="ORF">C7H19_19560</name>
</gene>
<reference evidence="2 3" key="2">
    <citation type="submission" date="2018-03" db="EMBL/GenBank/DDBJ databases">
        <authorList>
            <person name="Keele B.F."/>
        </authorList>
    </citation>
    <scope>NUCLEOTIDE SEQUENCE [LARGE SCALE GENOMIC DNA]</scope>
    <source>
        <strain evidence="2 3">CCALA 016</strain>
    </source>
</reference>
<protein>
    <submittedName>
        <fullName evidence="2">Uncharacterized protein</fullName>
    </submittedName>
</protein>